<dbReference type="InterPro" id="IPR022742">
    <property type="entry name" value="Hydrolase_4"/>
</dbReference>
<evidence type="ECO:0000313" key="3">
    <source>
        <dbReference type="Proteomes" id="UP001501736"/>
    </source>
</evidence>
<dbReference type="InterPro" id="IPR029058">
    <property type="entry name" value="AB_hydrolase_fold"/>
</dbReference>
<dbReference type="Gene3D" id="3.40.50.1820">
    <property type="entry name" value="alpha/beta hydrolase"/>
    <property type="match status" value="1"/>
</dbReference>
<dbReference type="SUPFAM" id="SSF82784">
    <property type="entry name" value="OsmC-like"/>
    <property type="match status" value="1"/>
</dbReference>
<dbReference type="Gene3D" id="3.30.300.20">
    <property type="match status" value="1"/>
</dbReference>
<feature type="domain" description="Serine aminopeptidase S33" evidence="1">
    <location>
        <begin position="34"/>
        <end position="141"/>
    </location>
</feature>
<comment type="caution">
    <text evidence="2">The sequence shown here is derived from an EMBL/GenBank/DDBJ whole genome shotgun (WGS) entry which is preliminary data.</text>
</comment>
<keyword evidence="3" id="KW-1185">Reference proteome</keyword>
<dbReference type="Pfam" id="PF02566">
    <property type="entry name" value="OsmC"/>
    <property type="match status" value="1"/>
</dbReference>
<keyword evidence="2" id="KW-0378">Hydrolase</keyword>
<evidence type="ECO:0000313" key="2">
    <source>
        <dbReference type="EMBL" id="GAA3281017.1"/>
    </source>
</evidence>
<dbReference type="Pfam" id="PF12146">
    <property type="entry name" value="Hydrolase_4"/>
    <property type="match status" value="1"/>
</dbReference>
<dbReference type="PANTHER" id="PTHR39624">
    <property type="entry name" value="PROTEIN INVOLVED IN RIMO-MEDIATED BETA-METHYLTHIOLATION OF RIBOSOMAL PROTEIN S12 YCAO"/>
    <property type="match status" value="1"/>
</dbReference>
<dbReference type="EMBL" id="BAAAYG010000003">
    <property type="protein sequence ID" value="GAA3281017.1"/>
    <property type="molecule type" value="Genomic_DNA"/>
</dbReference>
<dbReference type="GO" id="GO:0016787">
    <property type="term" value="F:hydrolase activity"/>
    <property type="evidence" value="ECO:0007669"/>
    <property type="project" value="UniProtKB-KW"/>
</dbReference>
<organism evidence="2 3">
    <name type="scientific">Nesterenkonia halobia</name>
    <dbReference type="NCBI Taxonomy" id="37922"/>
    <lineage>
        <taxon>Bacteria</taxon>
        <taxon>Bacillati</taxon>
        <taxon>Actinomycetota</taxon>
        <taxon>Actinomycetes</taxon>
        <taxon>Micrococcales</taxon>
        <taxon>Micrococcaceae</taxon>
        <taxon>Nesterenkonia</taxon>
    </lineage>
</organism>
<sequence>METRTRPISRRVEFPGSREAVLSGKLELPHETPRAYALFAHCFTGSKDVVSASRIARALTDDGIAVLRFDFTGLGDSEGDFSNTDFSSNVGDLVAAADHLRAEHEAPTFLIGHSFGGAAVIAAAHRVPEVTAVATMGAPADPAHVAARFSSRMDQIERDGEAEVSIGGRPFRIRQEFLDDIAEQPQAERIAELGAALMVMHAPMDEIVGVDNSRQIFETARHPKSFVSLDGADHLLTRRGDAEYAAGVLGAWVRRYLPAREEEAPALDGSVVVAESGVGGYGQVVESGRHRFVADEPAPAGDDGGPSPYDLLLSALGSCTSMTLRMYAERHALPLEKVTVALQHDRVHAADCEDCETRTGKVDRIARRIHLEGDLDDAQRARLLEIAEKCPVHRTLTSEVRIETDEG</sequence>
<dbReference type="InterPro" id="IPR015946">
    <property type="entry name" value="KH_dom-like_a/b"/>
</dbReference>
<evidence type="ECO:0000259" key="1">
    <source>
        <dbReference type="Pfam" id="PF12146"/>
    </source>
</evidence>
<dbReference type="Proteomes" id="UP001501736">
    <property type="component" value="Unassembled WGS sequence"/>
</dbReference>
<dbReference type="SUPFAM" id="SSF53474">
    <property type="entry name" value="alpha/beta-Hydrolases"/>
    <property type="match status" value="1"/>
</dbReference>
<dbReference type="InterPro" id="IPR036102">
    <property type="entry name" value="OsmC/Ohrsf"/>
</dbReference>
<reference evidence="3" key="1">
    <citation type="journal article" date="2019" name="Int. J. Syst. Evol. Microbiol.">
        <title>The Global Catalogue of Microorganisms (GCM) 10K type strain sequencing project: providing services to taxonomists for standard genome sequencing and annotation.</title>
        <authorList>
            <consortium name="The Broad Institute Genomics Platform"/>
            <consortium name="The Broad Institute Genome Sequencing Center for Infectious Disease"/>
            <person name="Wu L."/>
            <person name="Ma J."/>
        </authorList>
    </citation>
    <scope>NUCLEOTIDE SEQUENCE [LARGE SCALE GENOMIC DNA]</scope>
    <source>
        <strain evidence="3">JCM 11483</strain>
    </source>
</reference>
<dbReference type="InterPro" id="IPR003718">
    <property type="entry name" value="OsmC/Ohr_fam"/>
</dbReference>
<gene>
    <name evidence="2" type="ORF">GCM10020260_05960</name>
</gene>
<dbReference type="PANTHER" id="PTHR39624:SF2">
    <property type="entry name" value="OSMC-LIKE PROTEIN"/>
    <property type="match status" value="1"/>
</dbReference>
<proteinExistence type="predicted"/>
<protein>
    <submittedName>
        <fullName evidence="2">Bifunctional alpha/beta hydrolase/OsmC family protein</fullName>
    </submittedName>
</protein>
<accession>A0ABP6R975</accession>
<dbReference type="RefSeq" id="WP_344718029.1">
    <property type="nucleotide sequence ID" value="NZ_BAAAYG010000003.1"/>
</dbReference>
<name>A0ABP6R975_9MICC</name>